<feature type="transmembrane region" description="Helical" evidence="3">
    <location>
        <begin position="9"/>
        <end position="29"/>
    </location>
</feature>
<sequence>MSTGTSNCVFYSSIVILLLTSIALTGYLIRDTVLVINSPRFPEFRVDSLSISNLSYTYPNFSVSGNWNARFSVQNPNKKFSISYDLVQSTLVYEPKSSHVYEPEFISEIGIPDFNQSMRKETFIDAAFAVSDAYRSMSLGYINVDSTVSFVVKFLGRIKFKDGRGRLVKDYWGREALKVHCEGLVVSLASSHSASGASISGKLVEPRDCKIL</sequence>
<evidence type="ECO:0000256" key="2">
    <source>
        <dbReference type="ARBA" id="ARBA00023136"/>
    </source>
</evidence>
<protein>
    <recommendedName>
        <fullName evidence="6">Late embryogenesis abundant protein LEA-2 subgroup domain-containing protein</fullName>
    </recommendedName>
</protein>
<keyword evidence="3" id="KW-0812">Transmembrane</keyword>
<evidence type="ECO:0008006" key="6">
    <source>
        <dbReference type="Google" id="ProtNLM"/>
    </source>
</evidence>
<dbReference type="InParanoid" id="A0A7N2KLV0"/>
<dbReference type="GO" id="GO:0098542">
    <property type="term" value="P:defense response to other organism"/>
    <property type="evidence" value="ECO:0007669"/>
    <property type="project" value="InterPro"/>
</dbReference>
<evidence type="ECO:0000256" key="3">
    <source>
        <dbReference type="SAM" id="Phobius"/>
    </source>
</evidence>
<dbReference type="AlphaFoldDB" id="A0A7N2KLV0"/>
<reference evidence="4 5" key="1">
    <citation type="journal article" date="2016" name="G3 (Bethesda)">
        <title>First Draft Assembly and Annotation of the Genome of a California Endemic Oak Quercus lobata Nee (Fagaceae).</title>
        <authorList>
            <person name="Sork V.L."/>
            <person name="Fitz-Gibbon S.T."/>
            <person name="Puiu D."/>
            <person name="Crepeau M."/>
            <person name="Gugger P.F."/>
            <person name="Sherman R."/>
            <person name="Stevens K."/>
            <person name="Langley C.H."/>
            <person name="Pellegrini M."/>
            <person name="Salzberg S.L."/>
        </authorList>
    </citation>
    <scope>NUCLEOTIDE SEQUENCE [LARGE SCALE GENOMIC DNA]</scope>
    <source>
        <strain evidence="4 5">cv. SW786</strain>
    </source>
</reference>
<evidence type="ECO:0000256" key="1">
    <source>
        <dbReference type="ARBA" id="ARBA00004370"/>
    </source>
</evidence>
<comment type="subcellular location">
    <subcellularLocation>
        <location evidence="1">Membrane</location>
    </subcellularLocation>
</comment>
<dbReference type="GeneID" id="115995063"/>
<reference evidence="4" key="2">
    <citation type="submission" date="2021-01" db="UniProtKB">
        <authorList>
            <consortium name="EnsemblPlants"/>
        </authorList>
    </citation>
    <scope>IDENTIFICATION</scope>
</reference>
<dbReference type="RefSeq" id="XP_030975379.1">
    <property type="nucleotide sequence ID" value="XM_031119519.1"/>
</dbReference>
<keyword evidence="3" id="KW-1133">Transmembrane helix</keyword>
<evidence type="ECO:0000313" key="4">
    <source>
        <dbReference type="EnsemblPlants" id="QL01p011270:mrna:CDS:1"/>
    </source>
</evidence>
<dbReference type="KEGG" id="qlo:115995063"/>
<dbReference type="EMBL" id="LRBV02000001">
    <property type="status" value="NOT_ANNOTATED_CDS"/>
    <property type="molecule type" value="Genomic_DNA"/>
</dbReference>
<evidence type="ECO:0000313" key="5">
    <source>
        <dbReference type="Proteomes" id="UP000594261"/>
    </source>
</evidence>
<dbReference type="PANTHER" id="PTHR31234:SF2">
    <property type="entry name" value="OS05G0199100 PROTEIN"/>
    <property type="match status" value="1"/>
</dbReference>
<dbReference type="Gramene" id="QL01p011270:mrna">
    <property type="protein sequence ID" value="QL01p011270:mrna:CDS:1"/>
    <property type="gene ID" value="QL01p011270"/>
</dbReference>
<keyword evidence="2 3" id="KW-0472">Membrane</keyword>
<dbReference type="OrthoDB" id="695142at2759"/>
<dbReference type="InterPro" id="IPR044839">
    <property type="entry name" value="NDR1-like"/>
</dbReference>
<dbReference type="GO" id="GO:0016020">
    <property type="term" value="C:membrane"/>
    <property type="evidence" value="ECO:0007669"/>
    <property type="project" value="UniProtKB-SubCell"/>
</dbReference>
<keyword evidence="5" id="KW-1185">Reference proteome</keyword>
<dbReference type="PANTHER" id="PTHR31234">
    <property type="entry name" value="LATE EMBRYOGENESIS ABUNDANT (LEA) HYDROXYPROLINE-RICH GLYCOPROTEIN FAMILY"/>
    <property type="match status" value="1"/>
</dbReference>
<dbReference type="EnsemblPlants" id="QL01p011270:mrna">
    <property type="protein sequence ID" value="QL01p011270:mrna:CDS:1"/>
    <property type="gene ID" value="QL01p011270"/>
</dbReference>
<name>A0A7N2KLV0_QUELO</name>
<dbReference type="Proteomes" id="UP000594261">
    <property type="component" value="Chromosome 1"/>
</dbReference>
<accession>A0A7N2KLV0</accession>
<proteinExistence type="predicted"/>
<gene>
    <name evidence="4" type="primary">LOC115995063</name>
</gene>
<organism evidence="4 5">
    <name type="scientific">Quercus lobata</name>
    <name type="common">Valley oak</name>
    <dbReference type="NCBI Taxonomy" id="97700"/>
    <lineage>
        <taxon>Eukaryota</taxon>
        <taxon>Viridiplantae</taxon>
        <taxon>Streptophyta</taxon>
        <taxon>Embryophyta</taxon>
        <taxon>Tracheophyta</taxon>
        <taxon>Spermatophyta</taxon>
        <taxon>Magnoliopsida</taxon>
        <taxon>eudicotyledons</taxon>
        <taxon>Gunneridae</taxon>
        <taxon>Pentapetalae</taxon>
        <taxon>rosids</taxon>
        <taxon>fabids</taxon>
        <taxon>Fagales</taxon>
        <taxon>Fagaceae</taxon>
        <taxon>Quercus</taxon>
    </lineage>
</organism>